<dbReference type="InParanoid" id="A0A0Q9WYB8"/>
<proteinExistence type="predicted"/>
<gene>
    <name evidence="1" type="primary">Dmoj\GI15610</name>
    <name evidence="1" type="ORF">Dmoj_GI15610</name>
</gene>
<reference evidence="1 2" key="1">
    <citation type="journal article" date="2007" name="Nature">
        <title>Evolution of genes and genomes on the Drosophila phylogeny.</title>
        <authorList>
            <consortium name="Drosophila 12 Genomes Consortium"/>
            <person name="Clark A.G."/>
            <person name="Eisen M.B."/>
            <person name="Smith D.R."/>
            <person name="Bergman C.M."/>
            <person name="Oliver B."/>
            <person name="Markow T.A."/>
            <person name="Kaufman T.C."/>
            <person name="Kellis M."/>
            <person name="Gelbart W."/>
            <person name="Iyer V.N."/>
            <person name="Pollard D.A."/>
            <person name="Sackton T.B."/>
            <person name="Larracuente A.M."/>
            <person name="Singh N.D."/>
            <person name="Abad J.P."/>
            <person name="Abt D.N."/>
            <person name="Adryan B."/>
            <person name="Aguade M."/>
            <person name="Akashi H."/>
            <person name="Anderson W.W."/>
            <person name="Aquadro C.F."/>
            <person name="Ardell D.H."/>
            <person name="Arguello R."/>
            <person name="Artieri C.G."/>
            <person name="Barbash D.A."/>
            <person name="Barker D."/>
            <person name="Barsanti P."/>
            <person name="Batterham P."/>
            <person name="Batzoglou S."/>
            <person name="Begun D."/>
            <person name="Bhutkar A."/>
            <person name="Blanco E."/>
            <person name="Bosak S.A."/>
            <person name="Bradley R.K."/>
            <person name="Brand A.D."/>
            <person name="Brent M.R."/>
            <person name="Brooks A.N."/>
            <person name="Brown R.H."/>
            <person name="Butlin R.K."/>
            <person name="Caggese C."/>
            <person name="Calvi B.R."/>
            <person name="Bernardo de Carvalho A."/>
            <person name="Caspi A."/>
            <person name="Castrezana S."/>
            <person name="Celniker S.E."/>
            <person name="Chang J.L."/>
            <person name="Chapple C."/>
            <person name="Chatterji S."/>
            <person name="Chinwalla A."/>
            <person name="Civetta A."/>
            <person name="Clifton S.W."/>
            <person name="Comeron J.M."/>
            <person name="Costello J.C."/>
            <person name="Coyne J.A."/>
            <person name="Daub J."/>
            <person name="David R.G."/>
            <person name="Delcher A.L."/>
            <person name="Delehaunty K."/>
            <person name="Do C.B."/>
            <person name="Ebling H."/>
            <person name="Edwards K."/>
            <person name="Eickbush T."/>
            <person name="Evans J.D."/>
            <person name="Filipski A."/>
            <person name="Findeiss S."/>
            <person name="Freyhult E."/>
            <person name="Fulton L."/>
            <person name="Fulton R."/>
            <person name="Garcia A.C."/>
            <person name="Gardiner A."/>
            <person name="Garfield D.A."/>
            <person name="Garvin B.E."/>
            <person name="Gibson G."/>
            <person name="Gilbert D."/>
            <person name="Gnerre S."/>
            <person name="Godfrey J."/>
            <person name="Good R."/>
            <person name="Gotea V."/>
            <person name="Gravely B."/>
            <person name="Greenberg A.J."/>
            <person name="Griffiths-Jones S."/>
            <person name="Gross S."/>
            <person name="Guigo R."/>
            <person name="Gustafson E.A."/>
            <person name="Haerty W."/>
            <person name="Hahn M.W."/>
            <person name="Halligan D.L."/>
            <person name="Halpern A.L."/>
            <person name="Halter G.M."/>
            <person name="Han M.V."/>
            <person name="Heger A."/>
            <person name="Hillier L."/>
            <person name="Hinrichs A.S."/>
            <person name="Holmes I."/>
            <person name="Hoskins R.A."/>
            <person name="Hubisz M.J."/>
            <person name="Hultmark D."/>
            <person name="Huntley M.A."/>
            <person name="Jaffe D.B."/>
            <person name="Jagadeeshan S."/>
            <person name="Jeck W.R."/>
            <person name="Johnson J."/>
            <person name="Jones C.D."/>
            <person name="Jordan W.C."/>
            <person name="Karpen G.H."/>
            <person name="Kataoka E."/>
            <person name="Keightley P.D."/>
            <person name="Kheradpour P."/>
            <person name="Kirkness E.F."/>
            <person name="Koerich L.B."/>
            <person name="Kristiansen K."/>
            <person name="Kudrna D."/>
            <person name="Kulathinal R.J."/>
            <person name="Kumar S."/>
            <person name="Kwok R."/>
            <person name="Lander E."/>
            <person name="Langley C.H."/>
            <person name="Lapoint R."/>
            <person name="Lazzaro B.P."/>
            <person name="Lee S.J."/>
            <person name="Levesque L."/>
            <person name="Li R."/>
            <person name="Lin C.F."/>
            <person name="Lin M.F."/>
            <person name="Lindblad-Toh K."/>
            <person name="Llopart A."/>
            <person name="Long M."/>
            <person name="Low L."/>
            <person name="Lozovsky E."/>
            <person name="Lu J."/>
            <person name="Luo M."/>
            <person name="Machado C.A."/>
            <person name="Makalowski W."/>
            <person name="Marzo M."/>
            <person name="Matsuda M."/>
            <person name="Matzkin L."/>
            <person name="McAllister B."/>
            <person name="McBride C.S."/>
            <person name="McKernan B."/>
            <person name="McKernan K."/>
            <person name="Mendez-Lago M."/>
            <person name="Minx P."/>
            <person name="Mollenhauer M.U."/>
            <person name="Montooth K."/>
            <person name="Mount S.M."/>
            <person name="Mu X."/>
            <person name="Myers E."/>
            <person name="Negre B."/>
            <person name="Newfeld S."/>
            <person name="Nielsen R."/>
            <person name="Noor M.A."/>
            <person name="O'Grady P."/>
            <person name="Pachter L."/>
            <person name="Papaceit M."/>
            <person name="Parisi M.J."/>
            <person name="Parisi M."/>
            <person name="Parts L."/>
            <person name="Pedersen J.S."/>
            <person name="Pesole G."/>
            <person name="Phillippy A.M."/>
            <person name="Ponting C.P."/>
            <person name="Pop M."/>
            <person name="Porcelli D."/>
            <person name="Powell J.R."/>
            <person name="Prohaska S."/>
            <person name="Pruitt K."/>
            <person name="Puig M."/>
            <person name="Quesneville H."/>
            <person name="Ram K.R."/>
            <person name="Rand D."/>
            <person name="Rasmussen M.D."/>
            <person name="Reed L.K."/>
            <person name="Reenan R."/>
            <person name="Reily A."/>
            <person name="Remington K.A."/>
            <person name="Rieger T.T."/>
            <person name="Ritchie M.G."/>
            <person name="Robin C."/>
            <person name="Rogers Y.H."/>
            <person name="Rohde C."/>
            <person name="Rozas J."/>
            <person name="Rubenfield M.J."/>
            <person name="Ruiz A."/>
            <person name="Russo S."/>
            <person name="Salzberg S.L."/>
            <person name="Sanchez-Gracia A."/>
            <person name="Saranga D.J."/>
            <person name="Sato H."/>
            <person name="Schaeffer S.W."/>
            <person name="Schatz M.C."/>
            <person name="Schlenke T."/>
            <person name="Schwartz R."/>
            <person name="Segarra C."/>
            <person name="Singh R.S."/>
            <person name="Sirot L."/>
            <person name="Sirota M."/>
            <person name="Sisneros N.B."/>
            <person name="Smith C.D."/>
            <person name="Smith T.F."/>
            <person name="Spieth J."/>
            <person name="Stage D.E."/>
            <person name="Stark A."/>
            <person name="Stephan W."/>
            <person name="Strausberg R.L."/>
            <person name="Strempel S."/>
            <person name="Sturgill D."/>
            <person name="Sutton G."/>
            <person name="Sutton G.G."/>
            <person name="Tao W."/>
            <person name="Teichmann S."/>
            <person name="Tobari Y.N."/>
            <person name="Tomimura Y."/>
            <person name="Tsolas J.M."/>
            <person name="Valente V.L."/>
            <person name="Venter E."/>
            <person name="Venter J.C."/>
            <person name="Vicario S."/>
            <person name="Vieira F.G."/>
            <person name="Vilella A.J."/>
            <person name="Villasante A."/>
            <person name="Walenz B."/>
            <person name="Wang J."/>
            <person name="Wasserman M."/>
            <person name="Watts T."/>
            <person name="Wilson D."/>
            <person name="Wilson R.K."/>
            <person name="Wing R.A."/>
            <person name="Wolfner M.F."/>
            <person name="Wong A."/>
            <person name="Wong G.K."/>
            <person name="Wu C.I."/>
            <person name="Wu G."/>
            <person name="Yamamoto D."/>
            <person name="Yang H.P."/>
            <person name="Yang S.P."/>
            <person name="Yorke J.A."/>
            <person name="Yoshida K."/>
            <person name="Zdobnov E."/>
            <person name="Zhang P."/>
            <person name="Zhang Y."/>
            <person name="Zimin A.V."/>
            <person name="Baldwin J."/>
            <person name="Abdouelleil A."/>
            <person name="Abdulkadir J."/>
            <person name="Abebe A."/>
            <person name="Abera B."/>
            <person name="Abreu J."/>
            <person name="Acer S.C."/>
            <person name="Aftuck L."/>
            <person name="Alexander A."/>
            <person name="An P."/>
            <person name="Anderson E."/>
            <person name="Anderson S."/>
            <person name="Arachi H."/>
            <person name="Azer M."/>
            <person name="Bachantsang P."/>
            <person name="Barry A."/>
            <person name="Bayul T."/>
            <person name="Berlin A."/>
            <person name="Bessette D."/>
            <person name="Bloom T."/>
            <person name="Blye J."/>
            <person name="Boguslavskiy L."/>
            <person name="Bonnet C."/>
            <person name="Boukhgalter B."/>
            <person name="Bourzgui I."/>
            <person name="Brown A."/>
            <person name="Cahill P."/>
            <person name="Channer S."/>
            <person name="Cheshatsang Y."/>
            <person name="Chuda L."/>
            <person name="Citroen M."/>
            <person name="Collymore A."/>
            <person name="Cooke P."/>
            <person name="Costello M."/>
            <person name="D'Aco K."/>
            <person name="Daza R."/>
            <person name="De Haan G."/>
            <person name="DeGray S."/>
            <person name="DeMaso C."/>
            <person name="Dhargay N."/>
            <person name="Dooley K."/>
            <person name="Dooley E."/>
            <person name="Doricent M."/>
            <person name="Dorje P."/>
            <person name="Dorjee K."/>
            <person name="Dupes A."/>
            <person name="Elong R."/>
            <person name="Falk J."/>
            <person name="Farina A."/>
            <person name="Faro S."/>
            <person name="Ferguson D."/>
            <person name="Fisher S."/>
            <person name="Foley C.D."/>
            <person name="Franke A."/>
            <person name="Friedrich D."/>
            <person name="Gadbois L."/>
            <person name="Gearin G."/>
            <person name="Gearin C.R."/>
            <person name="Giannoukos G."/>
            <person name="Goode T."/>
            <person name="Graham J."/>
            <person name="Grandbois E."/>
            <person name="Grewal S."/>
            <person name="Gyaltsen K."/>
            <person name="Hafez N."/>
            <person name="Hagos B."/>
            <person name="Hall J."/>
            <person name="Henson C."/>
            <person name="Hollinger A."/>
            <person name="Honan T."/>
            <person name="Huard M.D."/>
            <person name="Hughes L."/>
            <person name="Hurhula B."/>
            <person name="Husby M.E."/>
            <person name="Kamat A."/>
            <person name="Kanga B."/>
            <person name="Kashin S."/>
            <person name="Khazanovich D."/>
            <person name="Kisner P."/>
            <person name="Lance K."/>
            <person name="Lara M."/>
            <person name="Lee W."/>
            <person name="Lennon N."/>
            <person name="Letendre F."/>
            <person name="LeVine R."/>
            <person name="Lipovsky A."/>
            <person name="Liu X."/>
            <person name="Liu J."/>
            <person name="Liu S."/>
            <person name="Lokyitsang T."/>
            <person name="Lokyitsang Y."/>
            <person name="Lubonja R."/>
            <person name="Lui A."/>
            <person name="MacDonald P."/>
            <person name="Magnisalis V."/>
            <person name="Maru K."/>
            <person name="Matthews C."/>
            <person name="McCusker W."/>
            <person name="McDonough S."/>
            <person name="Mehta T."/>
            <person name="Meldrim J."/>
            <person name="Meneus L."/>
            <person name="Mihai O."/>
            <person name="Mihalev A."/>
            <person name="Mihova T."/>
            <person name="Mittelman R."/>
            <person name="Mlenga V."/>
            <person name="Montmayeur A."/>
            <person name="Mulrain L."/>
            <person name="Navidi A."/>
            <person name="Naylor J."/>
            <person name="Negash T."/>
            <person name="Nguyen T."/>
            <person name="Nguyen N."/>
            <person name="Nicol R."/>
            <person name="Norbu C."/>
            <person name="Norbu N."/>
            <person name="Novod N."/>
            <person name="O'Neill B."/>
            <person name="Osman S."/>
            <person name="Markiewicz E."/>
            <person name="Oyono O.L."/>
            <person name="Patti C."/>
            <person name="Phunkhang P."/>
            <person name="Pierre F."/>
            <person name="Priest M."/>
            <person name="Raghuraman S."/>
            <person name="Rege F."/>
            <person name="Reyes R."/>
            <person name="Rise C."/>
            <person name="Rogov P."/>
            <person name="Ross K."/>
            <person name="Ryan E."/>
            <person name="Settipalli S."/>
            <person name="Shea T."/>
            <person name="Sherpa N."/>
            <person name="Shi L."/>
            <person name="Shih D."/>
            <person name="Sparrow T."/>
            <person name="Spaulding J."/>
            <person name="Stalker J."/>
            <person name="Stange-Thomann N."/>
            <person name="Stavropoulos S."/>
            <person name="Stone C."/>
            <person name="Strader C."/>
            <person name="Tesfaye S."/>
            <person name="Thomson T."/>
            <person name="Thoulutsang Y."/>
            <person name="Thoulutsang D."/>
            <person name="Topham K."/>
            <person name="Topping I."/>
            <person name="Tsamla T."/>
            <person name="Vassiliev H."/>
            <person name="Vo A."/>
            <person name="Wangchuk T."/>
            <person name="Wangdi T."/>
            <person name="Weiand M."/>
            <person name="Wilkinson J."/>
            <person name="Wilson A."/>
            <person name="Yadav S."/>
            <person name="Young G."/>
            <person name="Yu Q."/>
            <person name="Zembek L."/>
            <person name="Zhong D."/>
            <person name="Zimmer A."/>
            <person name="Zwirko Z."/>
            <person name="Jaffe D.B."/>
            <person name="Alvarez P."/>
            <person name="Brockman W."/>
            <person name="Butler J."/>
            <person name="Chin C."/>
            <person name="Gnerre S."/>
            <person name="Grabherr M."/>
            <person name="Kleber M."/>
            <person name="Mauceli E."/>
            <person name="MacCallum I."/>
        </authorList>
    </citation>
    <scope>NUCLEOTIDE SEQUENCE [LARGE SCALE GENOMIC DNA]</scope>
    <source>
        <strain evidence="2">Tucson 15081-1352.22</strain>
    </source>
</reference>
<sequence length="248" mass="27794">MDKKHVSCMNMHSKRTVKLLIEKFECMGECKAQIAGRQQDWNIQAVAGRVAATVAKFEHSSFLSQRLMEARLQHTCGDQATELWLAELKRKMLEEVMKSSQAKLALADNSIQSERDNESVLADLRHQDILLDPSMMPPVPPPSAADELSGDKSKHLLTAQGSNTSVYNTNNDLPPVPSFNGFDFSTSQVLICSLSRQVMRSVYTCGQAIAAIGKWFAHAWCRILPINRRVDVCSTSMQVLYRNSQHRT</sequence>
<evidence type="ECO:0000313" key="2">
    <source>
        <dbReference type="Proteomes" id="UP000009192"/>
    </source>
</evidence>
<dbReference type="KEGG" id="dmo:Dmoj_GI15610"/>
<name>A0A0Q9WYB8_DROMO</name>
<dbReference type="OrthoDB" id="7861424at2759"/>
<accession>A0A0Q9WYB8</accession>
<dbReference type="Proteomes" id="UP000009192">
    <property type="component" value="Unassembled WGS sequence"/>
</dbReference>
<protein>
    <submittedName>
        <fullName evidence="1">Uncharacterized protein, isoform B</fullName>
    </submittedName>
</protein>
<organism evidence="1 2">
    <name type="scientific">Drosophila mojavensis</name>
    <name type="common">Fruit fly</name>
    <dbReference type="NCBI Taxonomy" id="7230"/>
    <lineage>
        <taxon>Eukaryota</taxon>
        <taxon>Metazoa</taxon>
        <taxon>Ecdysozoa</taxon>
        <taxon>Arthropoda</taxon>
        <taxon>Hexapoda</taxon>
        <taxon>Insecta</taxon>
        <taxon>Pterygota</taxon>
        <taxon>Neoptera</taxon>
        <taxon>Endopterygota</taxon>
        <taxon>Diptera</taxon>
        <taxon>Brachycera</taxon>
        <taxon>Muscomorpha</taxon>
        <taxon>Ephydroidea</taxon>
        <taxon>Drosophilidae</taxon>
        <taxon>Drosophila</taxon>
    </lineage>
</organism>
<dbReference type="AlphaFoldDB" id="A0A0Q9WYB8"/>
<evidence type="ECO:0000313" key="1">
    <source>
        <dbReference type="EMBL" id="KRF93977.1"/>
    </source>
</evidence>
<dbReference type="EMBL" id="CH933810">
    <property type="protein sequence ID" value="KRF93977.1"/>
    <property type="molecule type" value="Genomic_DNA"/>
</dbReference>
<keyword evidence="2" id="KW-1185">Reference proteome</keyword>